<dbReference type="PANTHER" id="PTHR34220">
    <property type="entry name" value="SENSOR HISTIDINE KINASE YPDA"/>
    <property type="match status" value="1"/>
</dbReference>
<dbReference type="InterPro" id="IPR010559">
    <property type="entry name" value="Sig_transdc_His_kin_internal"/>
</dbReference>
<accession>S0FJU6</accession>
<dbReference type="Gene3D" id="6.10.340.10">
    <property type="match status" value="1"/>
</dbReference>
<keyword evidence="4" id="KW-0418">Kinase</keyword>
<evidence type="ECO:0000313" key="5">
    <source>
        <dbReference type="Proteomes" id="UP000014155"/>
    </source>
</evidence>
<keyword evidence="1" id="KW-1133">Transmembrane helix</keyword>
<comment type="caution">
    <text evidence="4">The sequence shown here is derived from an EMBL/GenBank/DDBJ whole genome shotgun (WGS) entry which is preliminary data.</text>
</comment>
<dbReference type="EMBL" id="AORV01000027">
    <property type="protein sequence ID" value="EMS72440.1"/>
    <property type="molecule type" value="Genomic_DNA"/>
</dbReference>
<evidence type="ECO:0000256" key="1">
    <source>
        <dbReference type="SAM" id="Phobius"/>
    </source>
</evidence>
<organism evidence="4 5">
    <name type="scientific">Ruminiclostridium cellobioparum subsp. termitidis CT1112</name>
    <dbReference type="NCBI Taxonomy" id="1195236"/>
    <lineage>
        <taxon>Bacteria</taxon>
        <taxon>Bacillati</taxon>
        <taxon>Bacillota</taxon>
        <taxon>Clostridia</taxon>
        <taxon>Eubacteriales</taxon>
        <taxon>Oscillospiraceae</taxon>
        <taxon>Ruminiclostridium</taxon>
    </lineage>
</organism>
<dbReference type="eggNOG" id="COG2972">
    <property type="taxonomic scope" value="Bacteria"/>
</dbReference>
<evidence type="ECO:0000259" key="3">
    <source>
        <dbReference type="Pfam" id="PF06580"/>
    </source>
</evidence>
<feature type="domain" description="Histidine kinase/HSP90-like ATPase" evidence="2">
    <location>
        <begin position="476"/>
        <end position="595"/>
    </location>
</feature>
<evidence type="ECO:0000313" key="4">
    <source>
        <dbReference type="EMBL" id="EMS72440.1"/>
    </source>
</evidence>
<evidence type="ECO:0000259" key="2">
    <source>
        <dbReference type="Pfam" id="PF02518"/>
    </source>
</evidence>
<dbReference type="GO" id="GO:0016020">
    <property type="term" value="C:membrane"/>
    <property type="evidence" value="ECO:0007669"/>
    <property type="project" value="InterPro"/>
</dbReference>
<dbReference type="Proteomes" id="UP000014155">
    <property type="component" value="Unassembled WGS sequence"/>
</dbReference>
<feature type="transmembrane region" description="Helical" evidence="1">
    <location>
        <begin position="292"/>
        <end position="311"/>
    </location>
</feature>
<dbReference type="Pfam" id="PF02518">
    <property type="entry name" value="HATPase_c"/>
    <property type="match status" value="1"/>
</dbReference>
<dbReference type="GO" id="GO:0000155">
    <property type="term" value="F:phosphorelay sensor kinase activity"/>
    <property type="evidence" value="ECO:0007669"/>
    <property type="project" value="InterPro"/>
</dbReference>
<proteinExistence type="predicted"/>
<name>S0FJU6_RUMCE</name>
<dbReference type="PATRIC" id="fig|1195236.3.peg.1925"/>
<keyword evidence="1" id="KW-0472">Membrane</keyword>
<dbReference type="InterPro" id="IPR050640">
    <property type="entry name" value="Bact_2-comp_sensor_kinase"/>
</dbReference>
<keyword evidence="1" id="KW-0812">Transmembrane</keyword>
<dbReference type="STRING" id="1195236.CTER_1599"/>
<dbReference type="InterPro" id="IPR003594">
    <property type="entry name" value="HATPase_dom"/>
</dbReference>
<dbReference type="PANTHER" id="PTHR34220:SF7">
    <property type="entry name" value="SENSOR HISTIDINE KINASE YPDA"/>
    <property type="match status" value="1"/>
</dbReference>
<dbReference type="Pfam" id="PF06580">
    <property type="entry name" value="His_kinase"/>
    <property type="match status" value="1"/>
</dbReference>
<gene>
    <name evidence="4" type="ORF">CTER_1599</name>
</gene>
<sequence length="599" mass="68636">MRFFKKLPITTQLIINGVLTLIVLIAILSQSYYSISDIMVRKNKNYTAEMTSTIQYSVARYTQELRSILQNIGYDTNTQKIYSSNSLMDSYTAGQALTVMAGNMVNIKKDIFDIAIIGENGKYFTMNGNYDVVRDLMKSVPDDGKIYNTGFEKLNIFNKDSKMFFMFGMYFYSSYDSESFAKKLGFTSIMVDLNSIFNEINKISNNTEIKYYLMDKNGMLYAPKDPLGINNNQGIKDLLFNQKNSSSQQIIEINGYKYIVNVSNIPEIEGKIVSFVQEKQLFSEIDQTRARILKIFSMSIIIICLLFFFTINNITKPIQKLIFFMNNIKSGSIKDLRKKVKLEGSSEINILEYEFNSMMNEINNLTRRLFETSSKLYEVELQKDKAELAYLRSQINPHFLYNTLEVMKGISLEEGVDKLYEMSKALALIFRYSANGSNIVKLNDEINIIRAYIQIHIIRFGSRLEANFDFEERTLDADILKMILQPLVENAIYHGIEPKRDKGILWVGSKFEDGKLLIWVEDNGLGIDQAKLDSIKLKLAESPHILSEQKQDRTMGDSIGIYNVNNRLKLTYGIQHGLNIESRKGEGTRVTITIPGIGV</sequence>
<reference evidence="4 5" key="1">
    <citation type="journal article" date="2013" name="Genome Announc.">
        <title>Draft Genome Sequence of the Cellulolytic, Mesophilic, Anaerobic Bacterium Clostridium termitidis Strain CT1112 (DSM 5398).</title>
        <authorList>
            <person name="Lal S."/>
            <person name="Ramachandran U."/>
            <person name="Zhang X."/>
            <person name="Munir R."/>
            <person name="Sparling R."/>
            <person name="Levin D.B."/>
        </authorList>
    </citation>
    <scope>NUCLEOTIDE SEQUENCE [LARGE SCALE GENOMIC DNA]</scope>
    <source>
        <strain evidence="4 5">CT1112</strain>
    </source>
</reference>
<keyword evidence="4" id="KW-0808">Transferase</keyword>
<dbReference type="InterPro" id="IPR036890">
    <property type="entry name" value="HATPase_C_sf"/>
</dbReference>
<feature type="domain" description="Signal transduction histidine kinase internal region" evidence="3">
    <location>
        <begin position="386"/>
        <end position="464"/>
    </location>
</feature>
<feature type="transmembrane region" description="Helical" evidence="1">
    <location>
        <begin position="13"/>
        <end position="35"/>
    </location>
</feature>
<keyword evidence="5" id="KW-1185">Reference proteome</keyword>
<dbReference type="AlphaFoldDB" id="S0FJU6"/>
<dbReference type="Gene3D" id="3.30.565.10">
    <property type="entry name" value="Histidine kinase-like ATPase, C-terminal domain"/>
    <property type="match status" value="1"/>
</dbReference>
<protein>
    <submittedName>
        <fullName evidence="4">Multi-sensor signal transduction histidine kinase</fullName>
    </submittedName>
</protein>
<dbReference type="SUPFAM" id="SSF55874">
    <property type="entry name" value="ATPase domain of HSP90 chaperone/DNA topoisomerase II/histidine kinase"/>
    <property type="match status" value="1"/>
</dbReference>
<dbReference type="RefSeq" id="WP_004625151.1">
    <property type="nucleotide sequence ID" value="NZ_AORV01000027.1"/>
</dbReference>